<name>A0A9X7IMR4_9MYCO</name>
<organism evidence="2 3">
    <name type="scientific">Mycolicibacter virginiensis</name>
    <dbReference type="NCBI Taxonomy" id="1795032"/>
    <lineage>
        <taxon>Bacteria</taxon>
        <taxon>Bacillati</taxon>
        <taxon>Actinomycetota</taxon>
        <taxon>Actinomycetes</taxon>
        <taxon>Mycobacteriales</taxon>
        <taxon>Mycobacteriaceae</taxon>
        <taxon>Mycolicibacter</taxon>
    </lineage>
</organism>
<dbReference type="EMBL" id="PUEV01000053">
    <property type="protein sequence ID" value="PQM52037.1"/>
    <property type="molecule type" value="Genomic_DNA"/>
</dbReference>
<accession>A0A9X7IMR4</accession>
<comment type="caution">
    <text evidence="2">The sequence shown here is derived from an EMBL/GenBank/DDBJ whole genome shotgun (WGS) entry which is preliminary data.</text>
</comment>
<dbReference type="Proteomes" id="UP000237911">
    <property type="component" value="Unassembled WGS sequence"/>
</dbReference>
<dbReference type="RefSeq" id="WP_105295151.1">
    <property type="nucleotide sequence ID" value="NZ_CP092430.2"/>
</dbReference>
<keyword evidence="3" id="KW-1185">Reference proteome</keyword>
<feature type="region of interest" description="Disordered" evidence="1">
    <location>
        <begin position="199"/>
        <end position="218"/>
    </location>
</feature>
<proteinExistence type="predicted"/>
<evidence type="ECO:0000313" key="3">
    <source>
        <dbReference type="Proteomes" id="UP000237911"/>
    </source>
</evidence>
<evidence type="ECO:0000256" key="1">
    <source>
        <dbReference type="SAM" id="MobiDB-lite"/>
    </source>
</evidence>
<protein>
    <submittedName>
        <fullName evidence="2">Uncharacterized protein</fullName>
    </submittedName>
</protein>
<dbReference type="AlphaFoldDB" id="A0A9X7IMR4"/>
<gene>
    <name evidence="2" type="ORF">C5U48_11780</name>
</gene>
<sequence>MSLEALQATVQGYRDEAARLSEEFMQTHAEVEADPNLTTTGRRERLEPLHQEVTDQIMGLLAREKAAVKGMKENLERRVFGLSPTASSDPAKVVSYRDAQARVRELEHDDDAAELYESAKRSGDNILATAVLERALVRGWTSIRDDFLERNTAARNDIDDLAALAKYTENSLLNVGHYMPPTLNLPWPSGMPEVPPLNSIGEPSGPRPLREGFGTGWW</sequence>
<reference evidence="2 3" key="1">
    <citation type="submission" date="2018-02" db="EMBL/GenBank/DDBJ databases">
        <title>Draft genome sequence of Mycobacterium virginiense isolated from mud of a swine farm in Japan.</title>
        <authorList>
            <person name="Ohya K."/>
        </authorList>
    </citation>
    <scope>NUCLEOTIDE SEQUENCE [LARGE SCALE GENOMIC DNA]</scope>
    <source>
        <strain evidence="2 3">GF75</strain>
    </source>
</reference>
<evidence type="ECO:0000313" key="2">
    <source>
        <dbReference type="EMBL" id="PQM52037.1"/>
    </source>
</evidence>